<evidence type="ECO:0000313" key="2">
    <source>
        <dbReference type="EMBL" id="SDE48097.1"/>
    </source>
</evidence>
<feature type="domain" description="DUF2249" evidence="1">
    <location>
        <begin position="171"/>
        <end position="239"/>
    </location>
</feature>
<dbReference type="AlphaFoldDB" id="A0A1G7D976"/>
<dbReference type="Pfam" id="PF10006">
    <property type="entry name" value="DUF2249"/>
    <property type="match status" value="1"/>
</dbReference>
<name>A0A1G7D976_9ACTN</name>
<reference evidence="2 3" key="1">
    <citation type="submission" date="2016-10" db="EMBL/GenBank/DDBJ databases">
        <authorList>
            <person name="de Groot N.N."/>
        </authorList>
    </citation>
    <scope>NUCLEOTIDE SEQUENCE [LARGE SCALE GENOMIC DNA]</scope>
    <source>
        <strain evidence="2 3">CGMCC 4.1859</strain>
    </source>
</reference>
<dbReference type="OrthoDB" id="8451629at2"/>
<organism evidence="2 3">
    <name type="scientific">Streptomyces griseoaurantiacus</name>
    <dbReference type="NCBI Taxonomy" id="68213"/>
    <lineage>
        <taxon>Bacteria</taxon>
        <taxon>Bacillati</taxon>
        <taxon>Actinomycetota</taxon>
        <taxon>Actinomycetes</taxon>
        <taxon>Kitasatosporales</taxon>
        <taxon>Streptomycetaceae</taxon>
        <taxon>Streptomyces</taxon>
        <taxon>Streptomyces aurantiacus group</taxon>
    </lineage>
</organism>
<protein>
    <submittedName>
        <fullName evidence="2">Uncharacterized conserved protein, DUF2249 family</fullName>
    </submittedName>
</protein>
<sequence length="245" mass="26399">MAPSSEIYIESTDTDPAVRAQSALHHTQQRLQGRLATLTEVEPEAAEAGESVRAALTEFCAGELRRYLSAADRTLYATASGAAETRLLVRGLRTTGGMLDRDVDRLSAAGDAASATTLARAIEAVLRAHLAVERNVLLPALVGLPGADLPALVGDLDTLLAGGTLEDPAVVDVREIPHGRRHPRIFARFARLAPGESFTLVNNHDPKPLRREFQAAHPDAFTWEYVESGPERWQIRIGREAGADA</sequence>
<dbReference type="EMBL" id="FNAX01000002">
    <property type="protein sequence ID" value="SDE48097.1"/>
    <property type="molecule type" value="Genomic_DNA"/>
</dbReference>
<gene>
    <name evidence="2" type="ORF">SAMN05216260_10287</name>
</gene>
<dbReference type="InterPro" id="IPR018720">
    <property type="entry name" value="DUF2249"/>
</dbReference>
<evidence type="ECO:0000259" key="1">
    <source>
        <dbReference type="Pfam" id="PF10006"/>
    </source>
</evidence>
<dbReference type="Proteomes" id="UP000198614">
    <property type="component" value="Unassembled WGS sequence"/>
</dbReference>
<accession>A0A1G7D976</accession>
<proteinExistence type="predicted"/>
<evidence type="ECO:0000313" key="3">
    <source>
        <dbReference type="Proteomes" id="UP000198614"/>
    </source>
</evidence>